<reference evidence="3" key="1">
    <citation type="submission" date="2020-05" db="EMBL/GenBank/DDBJ databases">
        <authorList>
            <person name="Chiriac C."/>
            <person name="Salcher M."/>
            <person name="Ghai R."/>
            <person name="Kavagutti S V."/>
        </authorList>
    </citation>
    <scope>NUCLEOTIDE SEQUENCE</scope>
</reference>
<organism evidence="3">
    <name type="scientific">freshwater metagenome</name>
    <dbReference type="NCBI Taxonomy" id="449393"/>
    <lineage>
        <taxon>unclassified sequences</taxon>
        <taxon>metagenomes</taxon>
        <taxon>ecological metagenomes</taxon>
    </lineage>
</organism>
<evidence type="ECO:0000256" key="1">
    <source>
        <dbReference type="SAM" id="MobiDB-lite"/>
    </source>
</evidence>
<gene>
    <name evidence="2" type="ORF">UFOPK2969_01769</name>
    <name evidence="3" type="ORF">UFOPK3785_02163</name>
</gene>
<dbReference type="AlphaFoldDB" id="A0A6J7LPC7"/>
<accession>A0A6J7LPC7</accession>
<protein>
    <submittedName>
        <fullName evidence="3">Unannotated protein</fullName>
    </submittedName>
</protein>
<dbReference type="EMBL" id="CAFBNJ010000214">
    <property type="protein sequence ID" value="CAB4967549.1"/>
    <property type="molecule type" value="Genomic_DNA"/>
</dbReference>
<evidence type="ECO:0000313" key="2">
    <source>
        <dbReference type="EMBL" id="CAB4806583.1"/>
    </source>
</evidence>
<dbReference type="EMBL" id="CAFAAD010000208">
    <property type="protein sequence ID" value="CAB4806583.1"/>
    <property type="molecule type" value="Genomic_DNA"/>
</dbReference>
<sequence>MHTRSDLGGGLSPRGSSLLTQIAGDHDAGLLTNDLD</sequence>
<proteinExistence type="predicted"/>
<evidence type="ECO:0000313" key="3">
    <source>
        <dbReference type="EMBL" id="CAB4967549.1"/>
    </source>
</evidence>
<feature type="region of interest" description="Disordered" evidence="1">
    <location>
        <begin position="1"/>
        <end position="23"/>
    </location>
</feature>
<name>A0A6J7LPC7_9ZZZZ</name>